<protein>
    <submittedName>
        <fullName evidence="1">Adenylate kinase</fullName>
    </submittedName>
</protein>
<reference evidence="1 2" key="1">
    <citation type="submission" date="2016-10" db="EMBL/GenBank/DDBJ databases">
        <authorList>
            <person name="de Groot N.N."/>
        </authorList>
    </citation>
    <scope>NUCLEOTIDE SEQUENCE [LARGE SCALE GENOMIC DNA]</scope>
    <source>
        <strain evidence="1 2">DSM 20581</strain>
    </source>
</reference>
<dbReference type="NCBIfam" id="NF005255">
    <property type="entry name" value="PRK06762.2-2"/>
    <property type="match status" value="1"/>
</dbReference>
<dbReference type="InterPro" id="IPR027417">
    <property type="entry name" value="P-loop_NTPase"/>
</dbReference>
<dbReference type="EMBL" id="FOXW01000001">
    <property type="protein sequence ID" value="SFP99165.1"/>
    <property type="molecule type" value="Genomic_DNA"/>
</dbReference>
<keyword evidence="1" id="KW-0418">Kinase</keyword>
<gene>
    <name evidence="1" type="ORF">SAMN04488506_0208</name>
</gene>
<dbReference type="NCBIfam" id="NF005253">
    <property type="entry name" value="PRK06762.1-4"/>
    <property type="match status" value="1"/>
</dbReference>
<dbReference type="Pfam" id="PF13671">
    <property type="entry name" value="AAA_33"/>
    <property type="match status" value="1"/>
</dbReference>
<organism evidence="1 2">
    <name type="scientific">Desemzia incerta</name>
    <dbReference type="NCBI Taxonomy" id="82801"/>
    <lineage>
        <taxon>Bacteria</taxon>
        <taxon>Bacillati</taxon>
        <taxon>Bacillota</taxon>
        <taxon>Bacilli</taxon>
        <taxon>Lactobacillales</taxon>
        <taxon>Carnobacteriaceae</taxon>
        <taxon>Desemzia</taxon>
    </lineage>
</organism>
<dbReference type="STRING" id="82801.SAMN04488506_0208"/>
<sequence length="167" mass="19584">MDSKLIIIRGNSGSGKTTTAQLLQKQFDYEQAMLISQDTVRIDILNAKDRPGNPTVDLVKLLAEFGKDKYQYVIIEGIFASVRYKELFDELMDLFAPHAYVYYYEIPFEETVIRHQTRDKVNDFGPDRMKKWWLEKDYLNTVNETIIDETFSQEEVLELILNDLTKD</sequence>
<dbReference type="Proteomes" id="UP000199136">
    <property type="component" value="Unassembled WGS sequence"/>
</dbReference>
<dbReference type="OrthoDB" id="9781848at2"/>
<evidence type="ECO:0000313" key="2">
    <source>
        <dbReference type="Proteomes" id="UP000199136"/>
    </source>
</evidence>
<dbReference type="SUPFAM" id="SSF52540">
    <property type="entry name" value="P-loop containing nucleoside triphosphate hydrolases"/>
    <property type="match status" value="1"/>
</dbReference>
<name>A0A1I5UV88_9LACT</name>
<keyword evidence="1" id="KW-0808">Transferase</keyword>
<accession>A0A1I5UV88</accession>
<dbReference type="RefSeq" id="WP_092479293.1">
    <property type="nucleotide sequence ID" value="NZ_FOXW01000001.1"/>
</dbReference>
<dbReference type="Gene3D" id="3.40.50.300">
    <property type="entry name" value="P-loop containing nucleotide triphosphate hydrolases"/>
    <property type="match status" value="1"/>
</dbReference>
<dbReference type="GO" id="GO:0016301">
    <property type="term" value="F:kinase activity"/>
    <property type="evidence" value="ECO:0007669"/>
    <property type="project" value="UniProtKB-KW"/>
</dbReference>
<evidence type="ECO:0000313" key="1">
    <source>
        <dbReference type="EMBL" id="SFP99165.1"/>
    </source>
</evidence>
<proteinExistence type="predicted"/>
<keyword evidence="2" id="KW-1185">Reference proteome</keyword>
<dbReference type="AlphaFoldDB" id="A0A1I5UV88"/>